<keyword evidence="2" id="KW-0130">Cell adhesion</keyword>
<feature type="compositionally biased region" description="Gly residues" evidence="4">
    <location>
        <begin position="248"/>
        <end position="263"/>
    </location>
</feature>
<evidence type="ECO:0000256" key="6">
    <source>
        <dbReference type="SAM" id="SignalP"/>
    </source>
</evidence>
<keyword evidence="3" id="KW-0034">Amyloid</keyword>
<feature type="signal peptide" evidence="6">
    <location>
        <begin position="1"/>
        <end position="27"/>
    </location>
</feature>
<gene>
    <name evidence="8" type="ORF">HNR12_003096</name>
</gene>
<evidence type="ECO:0000256" key="5">
    <source>
        <dbReference type="SAM" id="Phobius"/>
    </source>
</evidence>
<keyword evidence="1" id="KW-0134">Cell wall</keyword>
<dbReference type="InterPro" id="IPR005528">
    <property type="entry name" value="ChpA-H"/>
</dbReference>
<keyword evidence="5" id="KW-0472">Membrane</keyword>
<keyword evidence="1" id="KW-0964">Secreted</keyword>
<feature type="transmembrane region" description="Helical" evidence="5">
    <location>
        <begin position="320"/>
        <end position="341"/>
    </location>
</feature>
<reference evidence="8 9" key="1">
    <citation type="submission" date="2020-07" db="EMBL/GenBank/DDBJ databases">
        <title>Sequencing the genomes of 1000 actinobacteria strains.</title>
        <authorList>
            <person name="Klenk H.-P."/>
        </authorList>
    </citation>
    <scope>NUCLEOTIDE SEQUENCE [LARGE SCALE GENOMIC DNA]</scope>
    <source>
        <strain evidence="8 9">DSM 45927</strain>
    </source>
</reference>
<accession>A0A853BMK5</accession>
<sequence length="362" mass="34533">MRKQYTYLTASLLTAGILGAAPAAALADPQTDGSGGVGSGNQVNVPADIRAQLCGNALSVLGISQADCDRVSEVLYAASDAGQEGPATDGSGGIASGNQINIPVDVALDICGNSAAIGGIAKADCTTVVEELAEESAERAPTTDGSGGIASGNQINIPVDVALDVCGNSIAVLGASSAQCTTIVNVIEESAESSGEGAPTTDGSGGVASGNQVNIPVNAAVDICENAVAVLGIAEPDCVEKISQGDPGAPGGGDGGEQPPGGGDEQRGETGDPGGEGGTPSAEPSPSPSAGTGPSPDDQAAPQPGDGAGAAGDLPLTGPALGGLVAAALAAIGGGAGAMYLTRRRRAAAGPAEDGAESADRD</sequence>
<feature type="compositionally biased region" description="Low complexity" evidence="4">
    <location>
        <begin position="279"/>
        <end position="320"/>
    </location>
</feature>
<protein>
    <recommendedName>
        <fullName evidence="7">Chaplin domain-containing protein</fullName>
    </recommendedName>
</protein>
<dbReference type="Proteomes" id="UP000575985">
    <property type="component" value="Unassembled WGS sequence"/>
</dbReference>
<dbReference type="GO" id="GO:0007155">
    <property type="term" value="P:cell adhesion"/>
    <property type="evidence" value="ECO:0007669"/>
    <property type="project" value="UniProtKB-KW"/>
</dbReference>
<dbReference type="AlphaFoldDB" id="A0A853BMK5"/>
<dbReference type="RefSeq" id="WP_179768125.1">
    <property type="nucleotide sequence ID" value="NZ_JACCFO010000001.1"/>
</dbReference>
<evidence type="ECO:0000256" key="4">
    <source>
        <dbReference type="SAM" id="MobiDB-lite"/>
    </source>
</evidence>
<feature type="domain" description="Chaplin" evidence="7">
    <location>
        <begin position="146"/>
        <end position="186"/>
    </location>
</feature>
<evidence type="ECO:0000256" key="3">
    <source>
        <dbReference type="ARBA" id="ARBA00023087"/>
    </source>
</evidence>
<feature type="domain" description="Chaplin" evidence="7">
    <location>
        <begin position="34"/>
        <end position="74"/>
    </location>
</feature>
<evidence type="ECO:0000256" key="2">
    <source>
        <dbReference type="ARBA" id="ARBA00022889"/>
    </source>
</evidence>
<feature type="region of interest" description="Disordered" evidence="4">
    <location>
        <begin position="241"/>
        <end position="320"/>
    </location>
</feature>
<dbReference type="PROSITE" id="PS51884">
    <property type="entry name" value="CHAPLIN"/>
    <property type="match status" value="4"/>
</dbReference>
<feature type="domain" description="Chaplin" evidence="7">
    <location>
        <begin position="91"/>
        <end position="131"/>
    </location>
</feature>
<evidence type="ECO:0000259" key="7">
    <source>
        <dbReference type="PROSITE" id="PS51884"/>
    </source>
</evidence>
<feature type="domain" description="Chaplin" evidence="7">
    <location>
        <begin position="204"/>
        <end position="244"/>
    </location>
</feature>
<keyword evidence="5" id="KW-1133">Transmembrane helix</keyword>
<keyword evidence="6" id="KW-0732">Signal</keyword>
<comment type="caution">
    <text evidence="8">The sequence shown here is derived from an EMBL/GenBank/DDBJ whole genome shotgun (WGS) entry which is preliminary data.</text>
</comment>
<organism evidence="8 9">
    <name type="scientific">Streptomonospora nanhaiensis</name>
    <dbReference type="NCBI Taxonomy" id="1323731"/>
    <lineage>
        <taxon>Bacteria</taxon>
        <taxon>Bacillati</taxon>
        <taxon>Actinomycetota</taxon>
        <taxon>Actinomycetes</taxon>
        <taxon>Streptosporangiales</taxon>
        <taxon>Nocardiopsidaceae</taxon>
        <taxon>Streptomonospora</taxon>
    </lineage>
</organism>
<evidence type="ECO:0000313" key="9">
    <source>
        <dbReference type="Proteomes" id="UP000575985"/>
    </source>
</evidence>
<evidence type="ECO:0000313" key="8">
    <source>
        <dbReference type="EMBL" id="NYI96819.1"/>
    </source>
</evidence>
<name>A0A853BMK5_9ACTN</name>
<evidence type="ECO:0000256" key="1">
    <source>
        <dbReference type="ARBA" id="ARBA00022512"/>
    </source>
</evidence>
<feature type="chain" id="PRO_5032918110" description="Chaplin domain-containing protein" evidence="6">
    <location>
        <begin position="28"/>
        <end position="362"/>
    </location>
</feature>
<dbReference type="EMBL" id="JACCFO010000001">
    <property type="protein sequence ID" value="NYI96819.1"/>
    <property type="molecule type" value="Genomic_DNA"/>
</dbReference>
<keyword evidence="9" id="KW-1185">Reference proteome</keyword>
<dbReference type="Pfam" id="PF03777">
    <property type="entry name" value="ChpA-C"/>
    <property type="match status" value="4"/>
</dbReference>
<proteinExistence type="predicted"/>
<keyword evidence="5" id="KW-0812">Transmembrane</keyword>